<sequence>MVRAVFNLIRKNTTKEAGSDTAPSSVKPRGSPKLRTPGLVAAIEKDLSGPNPLTRLHYLEVKQRVVPRPEVPALHHGREWKNFVTIDEAWVYLTDVNGIRKIYYEFREKRSPESWTKFWKESHPKGVMFVVGVVSGRKTAFRFVKPGAKINSEHYIQHVLKPLFKNDIRKLFSGELINKVVFQYNSASAHSSESPKNSFEILESSSFRKSNGWATALIWPQ</sequence>
<dbReference type="InterPro" id="IPR036397">
    <property type="entry name" value="RNaseH_sf"/>
</dbReference>
<evidence type="ECO:0000313" key="2">
    <source>
        <dbReference type="EMBL" id="OWA54052.1"/>
    </source>
</evidence>
<gene>
    <name evidence="2" type="ORF">BV898_18474</name>
</gene>
<evidence type="ECO:0000256" key="1">
    <source>
        <dbReference type="SAM" id="MobiDB-lite"/>
    </source>
</evidence>
<evidence type="ECO:0008006" key="4">
    <source>
        <dbReference type="Google" id="ProtNLM"/>
    </source>
</evidence>
<feature type="region of interest" description="Disordered" evidence="1">
    <location>
        <begin position="13"/>
        <end position="33"/>
    </location>
</feature>
<protein>
    <recommendedName>
        <fullName evidence="4">Transposase</fullName>
    </recommendedName>
</protein>
<proteinExistence type="predicted"/>
<organism evidence="2 3">
    <name type="scientific">Hypsibius exemplaris</name>
    <name type="common">Freshwater tardigrade</name>
    <dbReference type="NCBI Taxonomy" id="2072580"/>
    <lineage>
        <taxon>Eukaryota</taxon>
        <taxon>Metazoa</taxon>
        <taxon>Ecdysozoa</taxon>
        <taxon>Tardigrada</taxon>
        <taxon>Eutardigrada</taxon>
        <taxon>Parachela</taxon>
        <taxon>Hypsibioidea</taxon>
        <taxon>Hypsibiidae</taxon>
        <taxon>Hypsibius</taxon>
    </lineage>
</organism>
<evidence type="ECO:0000313" key="3">
    <source>
        <dbReference type="Proteomes" id="UP000192578"/>
    </source>
</evidence>
<name>A0A9X6RNI4_HYPEX</name>
<dbReference type="EMBL" id="MTYJ01000367">
    <property type="protein sequence ID" value="OWA54052.1"/>
    <property type="molecule type" value="Genomic_DNA"/>
</dbReference>
<reference evidence="3" key="1">
    <citation type="submission" date="2017-01" db="EMBL/GenBank/DDBJ databases">
        <title>Comparative genomics of anhydrobiosis in the tardigrade Hypsibius dujardini.</title>
        <authorList>
            <person name="Yoshida Y."/>
            <person name="Koutsovoulos G."/>
            <person name="Laetsch D."/>
            <person name="Stevens L."/>
            <person name="Kumar S."/>
            <person name="Horikawa D."/>
            <person name="Ishino K."/>
            <person name="Komine S."/>
            <person name="Tomita M."/>
            <person name="Blaxter M."/>
            <person name="Arakawa K."/>
        </authorList>
    </citation>
    <scope>NUCLEOTIDE SEQUENCE [LARGE SCALE GENOMIC DNA]</scope>
    <source>
        <strain evidence="3">Z151</strain>
    </source>
</reference>
<dbReference type="GO" id="GO:0003676">
    <property type="term" value="F:nucleic acid binding"/>
    <property type="evidence" value="ECO:0007669"/>
    <property type="project" value="InterPro"/>
</dbReference>
<accession>A0A9X6RNI4</accession>
<comment type="caution">
    <text evidence="2">The sequence shown here is derived from an EMBL/GenBank/DDBJ whole genome shotgun (WGS) entry which is preliminary data.</text>
</comment>
<dbReference type="Proteomes" id="UP000192578">
    <property type="component" value="Unassembled WGS sequence"/>
</dbReference>
<dbReference type="Gene3D" id="3.30.420.10">
    <property type="entry name" value="Ribonuclease H-like superfamily/Ribonuclease H"/>
    <property type="match status" value="1"/>
</dbReference>
<keyword evidence="3" id="KW-1185">Reference proteome</keyword>
<dbReference type="AlphaFoldDB" id="A0A9X6RNI4"/>